<feature type="non-terminal residue" evidence="1">
    <location>
        <position position="111"/>
    </location>
</feature>
<gene>
    <name evidence="1" type="ORF">IAA72_01535</name>
</gene>
<evidence type="ECO:0008006" key="3">
    <source>
        <dbReference type="Google" id="ProtNLM"/>
    </source>
</evidence>
<comment type="caution">
    <text evidence="1">The sequence shown here is derived from an EMBL/GenBank/DDBJ whole genome shotgun (WGS) entry which is preliminary data.</text>
</comment>
<reference evidence="1" key="2">
    <citation type="journal article" date="2021" name="PeerJ">
        <title>Extensive microbial diversity within the chicken gut microbiome revealed by metagenomics and culture.</title>
        <authorList>
            <person name="Gilroy R."/>
            <person name="Ravi A."/>
            <person name="Getino M."/>
            <person name="Pursley I."/>
            <person name="Horton D.L."/>
            <person name="Alikhan N.F."/>
            <person name="Baker D."/>
            <person name="Gharbi K."/>
            <person name="Hall N."/>
            <person name="Watson M."/>
            <person name="Adriaenssens E.M."/>
            <person name="Foster-Nyarko E."/>
            <person name="Jarju S."/>
            <person name="Secka A."/>
            <person name="Antonio M."/>
            <person name="Oren A."/>
            <person name="Chaudhuri R.R."/>
            <person name="La Ragione R."/>
            <person name="Hildebrand F."/>
            <person name="Pallen M.J."/>
        </authorList>
    </citation>
    <scope>NUCLEOTIDE SEQUENCE</scope>
    <source>
        <strain evidence="1">14700</strain>
    </source>
</reference>
<sequence length="111" mass="12742">MDRFIDIRLWERIRNANLAEDFAFDIGFSRNKEGVGFMLRTILGLEDISIESVETQKSLKNPFGHSAVFDIFARDSKGNLIDVEMQRQAEGWKKLSKRMALYSGLLTLLSL</sequence>
<dbReference type="EMBL" id="JADIMF010000021">
    <property type="protein sequence ID" value="MBO8468453.1"/>
    <property type="molecule type" value="Genomic_DNA"/>
</dbReference>
<protein>
    <recommendedName>
        <fullName evidence="3">PD-(D/E)XK nuclease family transposase</fullName>
    </recommendedName>
</protein>
<dbReference type="AlphaFoldDB" id="A0A9D9NCL1"/>
<evidence type="ECO:0000313" key="2">
    <source>
        <dbReference type="Proteomes" id="UP000810292"/>
    </source>
</evidence>
<dbReference type="Proteomes" id="UP000810292">
    <property type="component" value="Unassembled WGS sequence"/>
</dbReference>
<evidence type="ECO:0000313" key="1">
    <source>
        <dbReference type="EMBL" id="MBO8468453.1"/>
    </source>
</evidence>
<proteinExistence type="predicted"/>
<name>A0A9D9NCL1_9SPIO</name>
<accession>A0A9D9NCL1</accession>
<reference evidence="1" key="1">
    <citation type="submission" date="2020-10" db="EMBL/GenBank/DDBJ databases">
        <authorList>
            <person name="Gilroy R."/>
        </authorList>
    </citation>
    <scope>NUCLEOTIDE SEQUENCE</scope>
    <source>
        <strain evidence="1">14700</strain>
    </source>
</reference>
<organism evidence="1 2">
    <name type="scientific">Candidatus Ornithospirochaeta stercoravium</name>
    <dbReference type="NCBI Taxonomy" id="2840897"/>
    <lineage>
        <taxon>Bacteria</taxon>
        <taxon>Pseudomonadati</taxon>
        <taxon>Spirochaetota</taxon>
        <taxon>Spirochaetia</taxon>
        <taxon>Spirochaetales</taxon>
        <taxon>Spirochaetaceae</taxon>
        <taxon>Spirochaetaceae incertae sedis</taxon>
        <taxon>Candidatus Ornithospirochaeta</taxon>
    </lineage>
</organism>